<gene>
    <name evidence="2" type="ORF">SO802_022550</name>
</gene>
<reference evidence="2 3" key="1">
    <citation type="submission" date="2024-01" db="EMBL/GenBank/DDBJ databases">
        <title>A telomere-to-telomere, gap-free genome of sweet tea (Lithocarpus litseifolius).</title>
        <authorList>
            <person name="Zhou J."/>
        </authorList>
    </citation>
    <scope>NUCLEOTIDE SEQUENCE [LARGE SCALE GENOMIC DNA]</scope>
    <source>
        <strain evidence="2">Zhou-2022a</strain>
        <tissue evidence="2">Leaf</tissue>
    </source>
</reference>
<sequence>MVNSQSFMIMLICIKPHYKIHVCDFSQSDVDMEERNKYTTNMLGKPKIYHNFPCNRCVPFQRGKTKCEEEIFDPVLKLDSRVFLLLLLIIFIAFGGGFGGFTCEMELQQSLPAELWQGQNGFVGRRYTTIYGGMALQLKLELTMCGRISVNLAMFWTCIFLRVQQYVDFSQPIGFVYHLKESSSRCLQALDRITHQFWRQLYPKQDVEFRMMVDALEVE</sequence>
<organism evidence="2 3">
    <name type="scientific">Lithocarpus litseifolius</name>
    <dbReference type="NCBI Taxonomy" id="425828"/>
    <lineage>
        <taxon>Eukaryota</taxon>
        <taxon>Viridiplantae</taxon>
        <taxon>Streptophyta</taxon>
        <taxon>Embryophyta</taxon>
        <taxon>Tracheophyta</taxon>
        <taxon>Spermatophyta</taxon>
        <taxon>Magnoliopsida</taxon>
        <taxon>eudicotyledons</taxon>
        <taxon>Gunneridae</taxon>
        <taxon>Pentapetalae</taxon>
        <taxon>rosids</taxon>
        <taxon>fabids</taxon>
        <taxon>Fagales</taxon>
        <taxon>Fagaceae</taxon>
        <taxon>Lithocarpus</taxon>
    </lineage>
</organism>
<keyword evidence="1" id="KW-1133">Transmembrane helix</keyword>
<evidence type="ECO:0000256" key="1">
    <source>
        <dbReference type="SAM" id="Phobius"/>
    </source>
</evidence>
<keyword evidence="3" id="KW-1185">Reference proteome</keyword>
<evidence type="ECO:0000313" key="2">
    <source>
        <dbReference type="EMBL" id="KAK9992847.1"/>
    </source>
</evidence>
<dbReference type="Proteomes" id="UP001459277">
    <property type="component" value="Unassembled WGS sequence"/>
</dbReference>
<proteinExistence type="predicted"/>
<dbReference type="EMBL" id="JAZDWU010000008">
    <property type="protein sequence ID" value="KAK9992847.1"/>
    <property type="molecule type" value="Genomic_DNA"/>
</dbReference>
<accession>A0AAW2C437</accession>
<comment type="caution">
    <text evidence="2">The sequence shown here is derived from an EMBL/GenBank/DDBJ whole genome shotgun (WGS) entry which is preliminary data.</text>
</comment>
<protein>
    <submittedName>
        <fullName evidence="2">Uncharacterized protein</fullName>
    </submittedName>
</protein>
<keyword evidence="1" id="KW-0472">Membrane</keyword>
<dbReference type="AlphaFoldDB" id="A0AAW2C437"/>
<name>A0AAW2C437_9ROSI</name>
<feature type="transmembrane region" description="Helical" evidence="1">
    <location>
        <begin position="82"/>
        <end position="101"/>
    </location>
</feature>
<keyword evidence="1" id="KW-0812">Transmembrane</keyword>
<evidence type="ECO:0000313" key="3">
    <source>
        <dbReference type="Proteomes" id="UP001459277"/>
    </source>
</evidence>